<dbReference type="Proteomes" id="UP000248314">
    <property type="component" value="Unassembled WGS sequence"/>
</dbReference>
<keyword evidence="3" id="KW-1185">Reference proteome</keyword>
<name>A0A318HPJ3_9BACT</name>
<keyword evidence="1" id="KW-0472">Membrane</keyword>
<gene>
    <name evidence="2" type="ORF">EJ73_02694</name>
</gene>
<proteinExistence type="predicted"/>
<reference evidence="2 3" key="1">
    <citation type="submission" date="2018-05" db="EMBL/GenBank/DDBJ databases">
        <title>Genomic Encyclopedia of Type Strains, Phase I: the one thousand microbial genomes (KMG-I) project.</title>
        <authorList>
            <person name="Kyrpides N."/>
        </authorList>
    </citation>
    <scope>NUCLEOTIDE SEQUENCE [LARGE SCALE GENOMIC DNA]</scope>
    <source>
        <strain evidence="2 3">DSM 15611</strain>
    </source>
</reference>
<evidence type="ECO:0000313" key="2">
    <source>
        <dbReference type="EMBL" id="PXX17281.1"/>
    </source>
</evidence>
<comment type="caution">
    <text evidence="2">The sequence shown here is derived from an EMBL/GenBank/DDBJ whole genome shotgun (WGS) entry which is preliminary data.</text>
</comment>
<dbReference type="AlphaFoldDB" id="A0A318HPJ3"/>
<sequence length="56" mass="6606">MLGNNAKTRILETLWYNDRKKINPRIKVYFSKQINLLFDAIFLFIAIHIANLEIAV</sequence>
<keyword evidence="1" id="KW-1133">Transmembrane helix</keyword>
<evidence type="ECO:0000313" key="3">
    <source>
        <dbReference type="Proteomes" id="UP000248314"/>
    </source>
</evidence>
<organism evidence="2 3">
    <name type="scientific">Hoylesella shahii DSM 15611 = JCM 12083</name>
    <dbReference type="NCBI Taxonomy" id="1122991"/>
    <lineage>
        <taxon>Bacteria</taxon>
        <taxon>Pseudomonadati</taxon>
        <taxon>Bacteroidota</taxon>
        <taxon>Bacteroidia</taxon>
        <taxon>Bacteroidales</taxon>
        <taxon>Prevotellaceae</taxon>
        <taxon>Hoylesella</taxon>
    </lineage>
</organism>
<accession>A0A318HPJ3</accession>
<evidence type="ECO:0000256" key="1">
    <source>
        <dbReference type="SAM" id="Phobius"/>
    </source>
</evidence>
<keyword evidence="1" id="KW-0812">Transmembrane</keyword>
<feature type="transmembrane region" description="Helical" evidence="1">
    <location>
        <begin position="29"/>
        <end position="50"/>
    </location>
</feature>
<dbReference type="STRING" id="1122991.GCA_000613445_00361"/>
<protein>
    <submittedName>
        <fullName evidence="2">Uncharacterized protein</fullName>
    </submittedName>
</protein>
<dbReference type="EMBL" id="QJJX01000056">
    <property type="protein sequence ID" value="PXX17281.1"/>
    <property type="molecule type" value="Genomic_DNA"/>
</dbReference>